<keyword evidence="1" id="KW-1277">Toxin-antitoxin system</keyword>
<organism evidence="5 6">
    <name type="scientific">Thermoanaerobacterium butyriciformans</name>
    <dbReference type="NCBI Taxonomy" id="1702242"/>
    <lineage>
        <taxon>Bacteria</taxon>
        <taxon>Bacillati</taxon>
        <taxon>Bacillota</taxon>
        <taxon>Clostridia</taxon>
        <taxon>Thermoanaerobacterales</taxon>
        <taxon>Thermoanaerobacteraceae</taxon>
        <taxon>Thermoanaerobacterium</taxon>
    </lineage>
</organism>
<comment type="similarity">
    <text evidence="4">Belongs to the HepT RNase toxin family.</text>
</comment>
<accession>A0ABS4NC24</accession>
<dbReference type="EMBL" id="JAGGLT010000006">
    <property type="protein sequence ID" value="MBP2071216.1"/>
    <property type="molecule type" value="Genomic_DNA"/>
</dbReference>
<sequence>MGDTFQVIQEKLVRMLEHINELKQLSSCTYEEYVHDIKLKYAIERLLQLIVDLALDINNMILAYLKRPPASDYFNSFIDLSEAGVLDVDFAVKIAPASGLRNRLVHQYEKIDDKIVYNSVKMAIEDFSKYVDIISRYIGV</sequence>
<dbReference type="PANTHER" id="PTHR33397">
    <property type="entry name" value="UPF0331 PROTEIN YUTE"/>
    <property type="match status" value="1"/>
</dbReference>
<dbReference type="Proteomes" id="UP001166402">
    <property type="component" value="Unassembled WGS sequence"/>
</dbReference>
<evidence type="ECO:0000256" key="3">
    <source>
        <dbReference type="ARBA" id="ARBA00022801"/>
    </source>
</evidence>
<keyword evidence="3" id="KW-0378">Hydrolase</keyword>
<dbReference type="InterPro" id="IPR052379">
    <property type="entry name" value="Type_VII_TA_RNase"/>
</dbReference>
<name>A0ABS4NC24_9THEO</name>
<gene>
    <name evidence="5" type="ORF">J2Z80_000727</name>
</gene>
<protein>
    <submittedName>
        <fullName evidence="5">Uncharacterized protein YutE (UPF0331/DUF86 family)</fullName>
    </submittedName>
</protein>
<evidence type="ECO:0000256" key="4">
    <source>
        <dbReference type="ARBA" id="ARBA00024207"/>
    </source>
</evidence>
<evidence type="ECO:0000313" key="5">
    <source>
        <dbReference type="EMBL" id="MBP2071216.1"/>
    </source>
</evidence>
<evidence type="ECO:0000313" key="6">
    <source>
        <dbReference type="Proteomes" id="UP001166402"/>
    </source>
</evidence>
<dbReference type="InterPro" id="IPR008201">
    <property type="entry name" value="HepT-like"/>
</dbReference>
<dbReference type="RefSeq" id="WP_096230604.1">
    <property type="nucleotide sequence ID" value="NZ_JAGGLT010000006.1"/>
</dbReference>
<keyword evidence="6" id="KW-1185">Reference proteome</keyword>
<proteinExistence type="inferred from homology"/>
<dbReference type="NCBIfam" id="NF047751">
    <property type="entry name" value="HepT_toxin"/>
    <property type="match status" value="1"/>
</dbReference>
<reference evidence="5" key="1">
    <citation type="submission" date="2021-03" db="EMBL/GenBank/DDBJ databases">
        <title>Genomic Encyclopedia of Type Strains, Phase IV (KMG-IV): sequencing the most valuable type-strain genomes for metagenomic binning, comparative biology and taxonomic classification.</title>
        <authorList>
            <person name="Goeker M."/>
        </authorList>
    </citation>
    <scope>NUCLEOTIDE SEQUENCE</scope>
    <source>
        <strain evidence="5">DSM 101588</strain>
    </source>
</reference>
<evidence type="ECO:0000256" key="1">
    <source>
        <dbReference type="ARBA" id="ARBA00022649"/>
    </source>
</evidence>
<comment type="caution">
    <text evidence="5">The sequence shown here is derived from an EMBL/GenBank/DDBJ whole genome shotgun (WGS) entry which is preliminary data.</text>
</comment>
<dbReference type="Gene3D" id="1.20.120.580">
    <property type="entry name" value="bsu32300-like"/>
    <property type="match status" value="1"/>
</dbReference>
<dbReference type="InterPro" id="IPR037038">
    <property type="entry name" value="HepT-like_sf"/>
</dbReference>
<dbReference type="Pfam" id="PF01934">
    <property type="entry name" value="HepT-like"/>
    <property type="match status" value="1"/>
</dbReference>
<dbReference type="PANTHER" id="PTHR33397:SF3">
    <property type="entry name" value="MRNA NUCLEASE HEPT"/>
    <property type="match status" value="1"/>
</dbReference>
<evidence type="ECO:0000256" key="2">
    <source>
        <dbReference type="ARBA" id="ARBA00022722"/>
    </source>
</evidence>
<keyword evidence="2" id="KW-0540">Nuclease</keyword>